<dbReference type="PANTHER" id="PTHR40267:SF1">
    <property type="entry name" value="BLR3294 PROTEIN"/>
    <property type="match status" value="1"/>
</dbReference>
<protein>
    <submittedName>
        <fullName evidence="1">Aspartate/glutamate racemase family protein</fullName>
    </submittedName>
</protein>
<evidence type="ECO:0000313" key="2">
    <source>
        <dbReference type="Proteomes" id="UP001596107"/>
    </source>
</evidence>
<dbReference type="EMBL" id="JBHSNB010000001">
    <property type="protein sequence ID" value="MFC5584640.1"/>
    <property type="molecule type" value="Genomic_DNA"/>
</dbReference>
<dbReference type="Pfam" id="PF17645">
    <property type="entry name" value="Amdase"/>
    <property type="match status" value="1"/>
</dbReference>
<dbReference type="InterPro" id="IPR053714">
    <property type="entry name" value="Iso_Racemase_Enz_sf"/>
</dbReference>
<gene>
    <name evidence="1" type="ORF">ACFPOD_05930</name>
</gene>
<evidence type="ECO:0000313" key="1">
    <source>
        <dbReference type="EMBL" id="MFC5584640.1"/>
    </source>
</evidence>
<comment type="caution">
    <text evidence="1">The sequence shown here is derived from an EMBL/GenBank/DDBJ whole genome shotgun (WGS) entry which is preliminary data.</text>
</comment>
<reference evidence="2" key="1">
    <citation type="journal article" date="2019" name="Int. J. Syst. Evol. Microbiol.">
        <title>The Global Catalogue of Microorganisms (GCM) 10K type strain sequencing project: providing services to taxonomists for standard genome sequencing and annotation.</title>
        <authorList>
            <consortium name="The Broad Institute Genomics Platform"/>
            <consortium name="The Broad Institute Genome Sequencing Center for Infectious Disease"/>
            <person name="Wu L."/>
            <person name="Ma J."/>
        </authorList>
    </citation>
    <scope>NUCLEOTIDE SEQUENCE [LARGE SCALE GENOMIC DNA]</scope>
    <source>
        <strain evidence="2">JCM 3366</strain>
    </source>
</reference>
<organism evidence="1 2">
    <name type="scientific">Nitratireductor kimnyeongensis</name>
    <dbReference type="NCBI Taxonomy" id="430679"/>
    <lineage>
        <taxon>Bacteria</taxon>
        <taxon>Pseudomonadati</taxon>
        <taxon>Pseudomonadota</taxon>
        <taxon>Alphaproteobacteria</taxon>
        <taxon>Hyphomicrobiales</taxon>
        <taxon>Phyllobacteriaceae</taxon>
        <taxon>Nitratireductor</taxon>
    </lineage>
</organism>
<dbReference type="PIRSF" id="PIRSF015736">
    <property type="entry name" value="MI"/>
    <property type="match status" value="1"/>
</dbReference>
<accession>A0ABW0T6R6</accession>
<proteinExistence type="predicted"/>
<dbReference type="Gene3D" id="3.40.50.12500">
    <property type="match status" value="1"/>
</dbReference>
<dbReference type="InterPro" id="IPR026286">
    <property type="entry name" value="MaiA/AMDase"/>
</dbReference>
<dbReference type="RefSeq" id="WP_223019581.1">
    <property type="nucleotide sequence ID" value="NZ_CP078143.1"/>
</dbReference>
<name>A0ABW0T6R6_9HYPH</name>
<dbReference type="Proteomes" id="UP001596107">
    <property type="component" value="Unassembled WGS sequence"/>
</dbReference>
<dbReference type="PANTHER" id="PTHR40267">
    <property type="entry name" value="BLR3294 PROTEIN"/>
    <property type="match status" value="1"/>
</dbReference>
<sequence length="265" mass="28820">MKAVSMYSAYGWRGKIGLILPSTNTVNEPEFWRLAPEGVTIHTDRVLLLGNATQESYDKMADALAQAAERLATAEVDIVVYGCTSGSIVCPMPELLDSMSAQTNTPACATAGAVIAALNALGVKKVAVGTPYVDFVNESEKQFLEDYGFECTSLHGLRLGETQEERRGIGRVPPQQVYRLARMIDRPDAEAIFISCTNLATLDVIEQIEQDLGKPVITSNQACFWASLRLMGLTDVIEGHGRLLRECLDPITQSDFYLPGTAASK</sequence>
<keyword evidence="2" id="KW-1185">Reference proteome</keyword>